<reference evidence="1" key="2">
    <citation type="submission" date="2022-01" db="EMBL/GenBank/DDBJ databases">
        <authorList>
            <person name="Yamashiro T."/>
            <person name="Shiraishi A."/>
            <person name="Satake H."/>
            <person name="Nakayama K."/>
        </authorList>
    </citation>
    <scope>NUCLEOTIDE SEQUENCE</scope>
</reference>
<dbReference type="EMBL" id="BQNB010012207">
    <property type="protein sequence ID" value="GJT00590.1"/>
    <property type="molecule type" value="Genomic_DNA"/>
</dbReference>
<comment type="caution">
    <text evidence="1">The sequence shown here is derived from an EMBL/GenBank/DDBJ whole genome shotgun (WGS) entry which is preliminary data.</text>
</comment>
<dbReference type="Proteomes" id="UP001151760">
    <property type="component" value="Unassembled WGS sequence"/>
</dbReference>
<name>A0ABQ5AD58_9ASTR</name>
<gene>
    <name evidence="1" type="ORF">Tco_0821759</name>
</gene>
<organism evidence="1 2">
    <name type="scientific">Tanacetum coccineum</name>
    <dbReference type="NCBI Taxonomy" id="301880"/>
    <lineage>
        <taxon>Eukaryota</taxon>
        <taxon>Viridiplantae</taxon>
        <taxon>Streptophyta</taxon>
        <taxon>Embryophyta</taxon>
        <taxon>Tracheophyta</taxon>
        <taxon>Spermatophyta</taxon>
        <taxon>Magnoliopsida</taxon>
        <taxon>eudicotyledons</taxon>
        <taxon>Gunneridae</taxon>
        <taxon>Pentapetalae</taxon>
        <taxon>asterids</taxon>
        <taxon>campanulids</taxon>
        <taxon>Asterales</taxon>
        <taxon>Asteraceae</taxon>
        <taxon>Asteroideae</taxon>
        <taxon>Anthemideae</taxon>
        <taxon>Anthemidinae</taxon>
        <taxon>Tanacetum</taxon>
    </lineage>
</organism>
<accession>A0ABQ5AD58</accession>
<evidence type="ECO:0000313" key="1">
    <source>
        <dbReference type="EMBL" id="GJT00590.1"/>
    </source>
</evidence>
<evidence type="ECO:0000313" key="2">
    <source>
        <dbReference type="Proteomes" id="UP001151760"/>
    </source>
</evidence>
<proteinExistence type="predicted"/>
<reference evidence="1" key="1">
    <citation type="journal article" date="2022" name="Int. J. Mol. Sci.">
        <title>Draft Genome of Tanacetum Coccineum: Genomic Comparison of Closely Related Tanacetum-Family Plants.</title>
        <authorList>
            <person name="Yamashiro T."/>
            <person name="Shiraishi A."/>
            <person name="Nakayama K."/>
            <person name="Satake H."/>
        </authorList>
    </citation>
    <scope>NUCLEOTIDE SEQUENCE</scope>
</reference>
<sequence>MLRGTPVISAGFQANTSKFCLSRVHSSLRPFSVRGRVAWSGDQCTLDWYDPAAVVNVTVPSFTRNFSIPMGLRGWYDTIFLIPACLLFPCGMDGDLTTMKFSPCEVNSLTSPIFTSKDIWPQAAKMVSPLKSS</sequence>
<keyword evidence="2" id="KW-1185">Reference proteome</keyword>
<protein>
    <submittedName>
        <fullName evidence="1">Uncharacterized protein</fullName>
    </submittedName>
</protein>